<accession>A0A8H7H5V9</accession>
<dbReference type="Pfam" id="PF06682">
    <property type="entry name" value="SARAF"/>
    <property type="match status" value="1"/>
</dbReference>
<keyword evidence="8" id="KW-0256">Endoplasmic reticulum</keyword>
<dbReference type="GO" id="GO:2001256">
    <property type="term" value="P:regulation of store-operated calcium entry"/>
    <property type="evidence" value="ECO:0007669"/>
    <property type="project" value="InterPro"/>
</dbReference>
<evidence type="ECO:0000256" key="10">
    <source>
        <dbReference type="ARBA" id="ARBA00022989"/>
    </source>
</evidence>
<keyword evidence="7" id="KW-0732">Signal</keyword>
<evidence type="ECO:0000256" key="4">
    <source>
        <dbReference type="ARBA" id="ARBA00022448"/>
    </source>
</evidence>
<organism evidence="16 17">
    <name type="scientific">Rhizoctonia solani</name>
    <dbReference type="NCBI Taxonomy" id="456999"/>
    <lineage>
        <taxon>Eukaryota</taxon>
        <taxon>Fungi</taxon>
        <taxon>Dikarya</taxon>
        <taxon>Basidiomycota</taxon>
        <taxon>Agaricomycotina</taxon>
        <taxon>Agaricomycetes</taxon>
        <taxon>Cantharellales</taxon>
        <taxon>Ceratobasidiaceae</taxon>
        <taxon>Rhizoctonia</taxon>
    </lineage>
</organism>
<keyword evidence="11" id="KW-0406">Ion transport</keyword>
<keyword evidence="5" id="KW-0109">Calcium transport</keyword>
<evidence type="ECO:0000256" key="9">
    <source>
        <dbReference type="ARBA" id="ARBA00022837"/>
    </source>
</evidence>
<proteinExistence type="inferred from homology"/>
<protein>
    <recommendedName>
        <fullName evidence="3">Store-operated calcium entry-associated regulatory factor</fullName>
    </recommendedName>
    <alternativeName>
        <fullName evidence="13">Transmembrane protein 66</fullName>
    </alternativeName>
</protein>
<evidence type="ECO:0000256" key="14">
    <source>
        <dbReference type="SAM" id="MobiDB-lite"/>
    </source>
</evidence>
<evidence type="ECO:0000256" key="2">
    <source>
        <dbReference type="ARBA" id="ARBA00006833"/>
    </source>
</evidence>
<evidence type="ECO:0000256" key="1">
    <source>
        <dbReference type="ARBA" id="ARBA00004115"/>
    </source>
</evidence>
<comment type="subcellular location">
    <subcellularLocation>
        <location evidence="1">Endoplasmic reticulum membrane</location>
        <topology evidence="1">Single-pass type I membrane protein</topology>
    </subcellularLocation>
</comment>
<gene>
    <name evidence="16" type="ORF">RHS04_06387</name>
</gene>
<dbReference type="EMBL" id="JACYCC010000041">
    <property type="protein sequence ID" value="KAF8676862.1"/>
    <property type="molecule type" value="Genomic_DNA"/>
</dbReference>
<dbReference type="InterPro" id="IPR009567">
    <property type="entry name" value="SARAF"/>
</dbReference>
<evidence type="ECO:0000313" key="16">
    <source>
        <dbReference type="EMBL" id="KAF8676862.1"/>
    </source>
</evidence>
<reference evidence="16" key="1">
    <citation type="submission" date="2020-09" db="EMBL/GenBank/DDBJ databases">
        <title>Comparative genome analyses of four rice-infecting Rhizoctonia solani isolates reveal extensive enrichment of homogalacturonan modification genes.</title>
        <authorList>
            <person name="Lee D.-Y."/>
            <person name="Jeon J."/>
            <person name="Kim K.-T."/>
            <person name="Cheong K."/>
            <person name="Song H."/>
            <person name="Choi G."/>
            <person name="Ko J."/>
            <person name="Opiyo S.O."/>
            <person name="Zuo S."/>
            <person name="Madhav S."/>
            <person name="Lee Y.-H."/>
            <person name="Wang G.-L."/>
        </authorList>
    </citation>
    <scope>NUCLEOTIDE SEQUENCE</scope>
    <source>
        <strain evidence="16">AG1-IA YN-7</strain>
    </source>
</reference>
<evidence type="ECO:0000256" key="7">
    <source>
        <dbReference type="ARBA" id="ARBA00022729"/>
    </source>
</evidence>
<evidence type="ECO:0000256" key="15">
    <source>
        <dbReference type="SAM" id="Phobius"/>
    </source>
</evidence>
<keyword evidence="6 15" id="KW-0812">Transmembrane</keyword>
<keyword evidence="4" id="KW-0813">Transport</keyword>
<name>A0A8H7H5V9_9AGAM</name>
<evidence type="ECO:0000256" key="12">
    <source>
        <dbReference type="ARBA" id="ARBA00023136"/>
    </source>
</evidence>
<dbReference type="AlphaFoldDB" id="A0A8H7H5V9"/>
<evidence type="ECO:0000313" key="17">
    <source>
        <dbReference type="Proteomes" id="UP000650582"/>
    </source>
</evidence>
<feature type="region of interest" description="Disordered" evidence="14">
    <location>
        <begin position="199"/>
        <end position="267"/>
    </location>
</feature>
<feature type="transmembrane region" description="Helical" evidence="15">
    <location>
        <begin position="174"/>
        <end position="192"/>
    </location>
</feature>
<evidence type="ECO:0000256" key="5">
    <source>
        <dbReference type="ARBA" id="ARBA00022568"/>
    </source>
</evidence>
<evidence type="ECO:0000256" key="3">
    <source>
        <dbReference type="ARBA" id="ARBA00016584"/>
    </source>
</evidence>
<dbReference type="PANTHER" id="PTHR15929">
    <property type="entry name" value="STORE-OPERATED CALCIUM ENTRY-ASSOCIATED REGULATORY FACTOR"/>
    <property type="match status" value="1"/>
</dbReference>
<comment type="caution">
    <text evidence="16">The sequence shown here is derived from an EMBL/GenBank/DDBJ whole genome shotgun (WGS) entry which is preliminary data.</text>
</comment>
<sequence>MIGKVSTATVLHFPFWRATSSTRRLIRSHLVYISGLVLALSPLLYPHTCVIMAHPERVPLSSIKTLVLYADEYTTSRRTSPLPQLECTGSACRDFQPSSVYCTKTTDSDWKCEADLPSSLRFGKLHVSCEGWDRPGDPHVLKGSCGLTYSLVRTPLGNYHAPNAGTDYTSTTTYGLYMAAVLLALYILTTWLRPRLLNSRSGRSWGSGTPGGGPRNEGGGWPWPGGGGGRGGGGRGGGPGSSNDAPPPYTKYARPSRPNQNESWTPGFWTGLGTGGLAAGMYHYLTRPRDTTYRPAATAWDWDRASMFSSGTSTGPYRPETSAFQRRQEYDGHGFGAAGAGSSTGPGTRLGEMRRATGYADRECKYKEKKVSFVIAV</sequence>
<dbReference type="GO" id="GO:0005789">
    <property type="term" value="C:endoplasmic reticulum membrane"/>
    <property type="evidence" value="ECO:0007669"/>
    <property type="project" value="UniProtKB-SubCell"/>
</dbReference>
<keyword evidence="12 15" id="KW-0472">Membrane</keyword>
<evidence type="ECO:0000256" key="8">
    <source>
        <dbReference type="ARBA" id="ARBA00022824"/>
    </source>
</evidence>
<dbReference type="PANTHER" id="PTHR15929:SF0">
    <property type="entry name" value="STORE-OPERATED CALCIUM ENTRY-ASSOCIATED REGULATORY FACTOR"/>
    <property type="match status" value="1"/>
</dbReference>
<keyword evidence="10 15" id="KW-1133">Transmembrane helix</keyword>
<dbReference type="Proteomes" id="UP000650582">
    <property type="component" value="Unassembled WGS sequence"/>
</dbReference>
<feature type="compositionally biased region" description="Gly residues" evidence="14">
    <location>
        <begin position="208"/>
        <end position="240"/>
    </location>
</feature>
<dbReference type="GO" id="GO:0006816">
    <property type="term" value="P:calcium ion transport"/>
    <property type="evidence" value="ECO:0007669"/>
    <property type="project" value="UniProtKB-KW"/>
</dbReference>
<evidence type="ECO:0000256" key="13">
    <source>
        <dbReference type="ARBA" id="ARBA00031116"/>
    </source>
</evidence>
<evidence type="ECO:0000256" key="11">
    <source>
        <dbReference type="ARBA" id="ARBA00023065"/>
    </source>
</evidence>
<keyword evidence="9" id="KW-0106">Calcium</keyword>
<evidence type="ECO:0000256" key="6">
    <source>
        <dbReference type="ARBA" id="ARBA00022692"/>
    </source>
</evidence>
<comment type="similarity">
    <text evidence="2">Belongs to the SARAF family.</text>
</comment>